<dbReference type="Proteomes" id="UP001431019">
    <property type="component" value="Unassembled WGS sequence"/>
</dbReference>
<dbReference type="PROSITE" id="PS50109">
    <property type="entry name" value="HIS_KIN"/>
    <property type="match status" value="1"/>
</dbReference>
<organism evidence="13 14">
    <name type="scientific">Paraburkholderia sejongensis</name>
    <dbReference type="NCBI Taxonomy" id="2886946"/>
    <lineage>
        <taxon>Bacteria</taxon>
        <taxon>Pseudomonadati</taxon>
        <taxon>Pseudomonadota</taxon>
        <taxon>Betaproteobacteria</taxon>
        <taxon>Burkholderiales</taxon>
        <taxon>Burkholderiaceae</taxon>
        <taxon>Paraburkholderia</taxon>
    </lineage>
</organism>
<dbReference type="SMART" id="SM00387">
    <property type="entry name" value="HATPase_c"/>
    <property type="match status" value="1"/>
</dbReference>
<evidence type="ECO:0000256" key="9">
    <source>
        <dbReference type="ARBA" id="ARBA00023012"/>
    </source>
</evidence>
<dbReference type="EMBL" id="JAJITD010000003">
    <property type="protein sequence ID" value="MCC8392374.1"/>
    <property type="molecule type" value="Genomic_DNA"/>
</dbReference>
<dbReference type="InterPro" id="IPR003661">
    <property type="entry name" value="HisK_dim/P_dom"/>
</dbReference>
<reference evidence="13 14" key="1">
    <citation type="submission" date="2021-11" db="EMBL/GenBank/DDBJ databases">
        <authorList>
            <person name="Oh E.-T."/>
            <person name="Kim S.-B."/>
        </authorList>
    </citation>
    <scope>NUCLEOTIDE SEQUENCE [LARGE SCALE GENOMIC DNA]</scope>
    <source>
        <strain evidence="13 14">MMS20-SJTR3</strain>
    </source>
</reference>
<evidence type="ECO:0000256" key="6">
    <source>
        <dbReference type="ARBA" id="ARBA00022692"/>
    </source>
</evidence>
<dbReference type="SMART" id="SM00388">
    <property type="entry name" value="HisKA"/>
    <property type="match status" value="1"/>
</dbReference>
<evidence type="ECO:0000256" key="2">
    <source>
        <dbReference type="ARBA" id="ARBA00004141"/>
    </source>
</evidence>
<protein>
    <recommendedName>
        <fullName evidence="3">histidine kinase</fullName>
        <ecNumber evidence="3">2.7.13.3</ecNumber>
    </recommendedName>
</protein>
<dbReference type="PRINTS" id="PR00344">
    <property type="entry name" value="BCTRLSENSOR"/>
</dbReference>
<evidence type="ECO:0000256" key="5">
    <source>
        <dbReference type="ARBA" id="ARBA00022679"/>
    </source>
</evidence>
<evidence type="ECO:0000313" key="14">
    <source>
        <dbReference type="Proteomes" id="UP001431019"/>
    </source>
</evidence>
<evidence type="ECO:0000256" key="3">
    <source>
        <dbReference type="ARBA" id="ARBA00012438"/>
    </source>
</evidence>
<comment type="caution">
    <text evidence="13">The sequence shown here is derived from an EMBL/GenBank/DDBJ whole genome shotgun (WGS) entry which is preliminary data.</text>
</comment>
<dbReference type="InterPro" id="IPR050428">
    <property type="entry name" value="TCS_sensor_his_kinase"/>
</dbReference>
<dbReference type="Pfam" id="PF00512">
    <property type="entry name" value="HisKA"/>
    <property type="match status" value="1"/>
</dbReference>
<keyword evidence="6 11" id="KW-0812">Transmembrane</keyword>
<evidence type="ECO:0000313" key="13">
    <source>
        <dbReference type="EMBL" id="MCC8392374.1"/>
    </source>
</evidence>
<evidence type="ECO:0000256" key="8">
    <source>
        <dbReference type="ARBA" id="ARBA00022989"/>
    </source>
</evidence>
<dbReference type="RefSeq" id="WP_230508581.1">
    <property type="nucleotide sequence ID" value="NZ_JAJITD010000003.1"/>
</dbReference>
<evidence type="ECO:0000259" key="12">
    <source>
        <dbReference type="PROSITE" id="PS50109"/>
    </source>
</evidence>
<keyword evidence="14" id="KW-1185">Reference proteome</keyword>
<dbReference type="InterPro" id="IPR036097">
    <property type="entry name" value="HisK_dim/P_sf"/>
</dbReference>
<dbReference type="PANTHER" id="PTHR45436">
    <property type="entry name" value="SENSOR HISTIDINE KINASE YKOH"/>
    <property type="match status" value="1"/>
</dbReference>
<keyword evidence="8 11" id="KW-1133">Transmembrane helix</keyword>
<dbReference type="SUPFAM" id="SSF55874">
    <property type="entry name" value="ATPase domain of HSP90 chaperone/DNA topoisomerase II/histidine kinase"/>
    <property type="match status" value="1"/>
</dbReference>
<evidence type="ECO:0000256" key="11">
    <source>
        <dbReference type="SAM" id="Phobius"/>
    </source>
</evidence>
<dbReference type="EC" id="2.7.13.3" evidence="3"/>
<proteinExistence type="predicted"/>
<feature type="transmembrane region" description="Helical" evidence="11">
    <location>
        <begin position="16"/>
        <end position="40"/>
    </location>
</feature>
<dbReference type="PROSITE" id="PS51257">
    <property type="entry name" value="PROKAR_LIPOPROTEIN"/>
    <property type="match status" value="1"/>
</dbReference>
<evidence type="ECO:0000256" key="7">
    <source>
        <dbReference type="ARBA" id="ARBA00022777"/>
    </source>
</evidence>
<dbReference type="InterPro" id="IPR036890">
    <property type="entry name" value="HATPase_C_sf"/>
</dbReference>
<evidence type="ECO:0000256" key="10">
    <source>
        <dbReference type="ARBA" id="ARBA00023136"/>
    </source>
</evidence>
<keyword evidence="5" id="KW-0808">Transferase</keyword>
<comment type="catalytic activity">
    <reaction evidence="1">
        <text>ATP + protein L-histidine = ADP + protein N-phospho-L-histidine.</text>
        <dbReference type="EC" id="2.7.13.3"/>
    </reaction>
</comment>
<dbReference type="InterPro" id="IPR004358">
    <property type="entry name" value="Sig_transdc_His_kin-like_C"/>
</dbReference>
<keyword evidence="4" id="KW-0597">Phosphoprotein</keyword>
<name>A0ABS8JR43_9BURK</name>
<dbReference type="PANTHER" id="PTHR45436:SF15">
    <property type="entry name" value="SENSOR HISTIDINE KINASE CUSS"/>
    <property type="match status" value="1"/>
</dbReference>
<gene>
    <name evidence="13" type="ORF">LJ656_07215</name>
</gene>
<keyword evidence="10 11" id="KW-0472">Membrane</keyword>
<dbReference type="InterPro" id="IPR003594">
    <property type="entry name" value="HATPase_dom"/>
</dbReference>
<dbReference type="CDD" id="cd00075">
    <property type="entry name" value="HATPase"/>
    <property type="match status" value="1"/>
</dbReference>
<keyword evidence="9" id="KW-0902">Two-component regulatory system</keyword>
<comment type="subcellular location">
    <subcellularLocation>
        <location evidence="2">Membrane</location>
        <topology evidence="2">Multi-pass membrane protein</topology>
    </subcellularLocation>
</comment>
<dbReference type="GO" id="GO:0016301">
    <property type="term" value="F:kinase activity"/>
    <property type="evidence" value="ECO:0007669"/>
    <property type="project" value="UniProtKB-KW"/>
</dbReference>
<keyword evidence="7 13" id="KW-0418">Kinase</keyword>
<dbReference type="Gene3D" id="3.30.565.10">
    <property type="entry name" value="Histidine kinase-like ATPase, C-terminal domain"/>
    <property type="match status" value="1"/>
</dbReference>
<evidence type="ECO:0000256" key="1">
    <source>
        <dbReference type="ARBA" id="ARBA00000085"/>
    </source>
</evidence>
<feature type="domain" description="Histidine kinase" evidence="12">
    <location>
        <begin position="233"/>
        <end position="443"/>
    </location>
</feature>
<dbReference type="Gene3D" id="1.10.287.130">
    <property type="match status" value="1"/>
</dbReference>
<feature type="transmembrane region" description="Helical" evidence="11">
    <location>
        <begin position="154"/>
        <end position="172"/>
    </location>
</feature>
<dbReference type="InterPro" id="IPR005467">
    <property type="entry name" value="His_kinase_dom"/>
</dbReference>
<accession>A0ABS8JR43</accession>
<sequence>MAGGQGKQSRSLTLQLSAWIGVVMAVVGILACGFSFAFAYQEARALQDGQLNEIAALIDSRALALTGPQSSVESSQDSDVKVVIDRLSERSAEMSKAAGLTIPHAMADGFHDLDSSGQSWRVNIRTLRTGERIAVAEPSALRDEIARDGAMRTLVPVLLLMPVLFVVVVVIVRTKLAPLSRLAIVVDRQTDASLEPLPEEGIATEVLPFVRSINRLIGRLKDAISHQRRFVASAAHELRSPLAALSLQAGNLEATITSPDARERLSSFQSGLRRTHRLVEQLLALARSEQGTLEPPAAWSLGAAATDAINACIELARAKDIDLGIVHVDDIEVVVDRTSTAVVLRNLVDNAVRYTPDGGKVDVSAFQKAGELIFEITDTGPGIPDNELEHVLEPFYRLNHALAPGSGLGLSIVSEIARRTGGRLVLENIEGGFRARYFQPFDLTGTAEQLKFSHA</sequence>
<dbReference type="SUPFAM" id="SSF47384">
    <property type="entry name" value="Homodimeric domain of signal transducing histidine kinase"/>
    <property type="match status" value="1"/>
</dbReference>
<dbReference type="CDD" id="cd00082">
    <property type="entry name" value="HisKA"/>
    <property type="match status" value="1"/>
</dbReference>
<evidence type="ECO:0000256" key="4">
    <source>
        <dbReference type="ARBA" id="ARBA00022553"/>
    </source>
</evidence>
<dbReference type="Pfam" id="PF02518">
    <property type="entry name" value="HATPase_c"/>
    <property type="match status" value="1"/>
</dbReference>